<organism evidence="2 3">
    <name type="scientific">Vibrio owensii CAIM 1854 = LMG 25443</name>
    <dbReference type="NCBI Taxonomy" id="1229493"/>
    <lineage>
        <taxon>Bacteria</taxon>
        <taxon>Pseudomonadati</taxon>
        <taxon>Pseudomonadota</taxon>
        <taxon>Gammaproteobacteria</taxon>
        <taxon>Vibrionales</taxon>
        <taxon>Vibrionaceae</taxon>
        <taxon>Vibrio</taxon>
    </lineage>
</organism>
<reference evidence="2 3" key="1">
    <citation type="submission" date="2014-07" db="EMBL/GenBank/DDBJ databases">
        <title>Unique and conserved regions in Vibrio harveyi and related species in comparison with the shrimp pathogen Vibrio harveyi CAIM 1792.</title>
        <authorList>
            <person name="Espinoza-Valles I."/>
            <person name="Vora G."/>
            <person name="Leekitcharoenphon P."/>
            <person name="Ussery D."/>
            <person name="Hoj L."/>
            <person name="Gomez-Gil B."/>
        </authorList>
    </citation>
    <scope>NUCLEOTIDE SEQUENCE [LARGE SCALE GENOMIC DNA]</scope>
    <source>
        <strain evidence="3">CAIM 1854 / LMG 25443</strain>
    </source>
</reference>
<evidence type="ECO:0000259" key="1">
    <source>
        <dbReference type="Pfam" id="PF06568"/>
    </source>
</evidence>
<feature type="domain" description="YjiS-like" evidence="1">
    <location>
        <begin position="24"/>
        <end position="58"/>
    </location>
</feature>
<evidence type="ECO:0000313" key="3">
    <source>
        <dbReference type="Proteomes" id="UP000031586"/>
    </source>
</evidence>
<sequence length="69" mass="8319">MNNATQTCGQLASKPRKSLVQYIFSKLALWRKNYRTRRHLSELPRHLLDDIGYNETEVQKEIQKPFWRD</sequence>
<dbReference type="RefSeq" id="WP_020193905.1">
    <property type="nucleotide sequence ID" value="NZ_BAOH01000001.1"/>
</dbReference>
<evidence type="ECO:0000313" key="2">
    <source>
        <dbReference type="EMBL" id="KIF54903.1"/>
    </source>
</evidence>
<dbReference type="EMBL" id="JPRD01000003">
    <property type="protein sequence ID" value="KIF54903.1"/>
    <property type="molecule type" value="Genomic_DNA"/>
</dbReference>
<dbReference type="Pfam" id="PF06568">
    <property type="entry name" value="YjiS-like"/>
    <property type="match status" value="1"/>
</dbReference>
<dbReference type="PATRIC" id="fig|1229493.5.peg.2826"/>
<dbReference type="InterPro" id="IPR009506">
    <property type="entry name" value="YjiS-like"/>
</dbReference>
<proteinExistence type="predicted"/>
<accession>A0A0C1VXX0</accession>
<gene>
    <name evidence="2" type="ORF">H735_00745</name>
</gene>
<dbReference type="Proteomes" id="UP000031586">
    <property type="component" value="Unassembled WGS sequence"/>
</dbReference>
<dbReference type="AlphaFoldDB" id="A0A0C1VXX0"/>
<protein>
    <recommendedName>
        <fullName evidence="1">YjiS-like domain-containing protein</fullName>
    </recommendedName>
</protein>
<comment type="caution">
    <text evidence="2">The sequence shown here is derived from an EMBL/GenBank/DDBJ whole genome shotgun (WGS) entry which is preliminary data.</text>
</comment>
<name>A0A0C1VXX0_9VIBR</name>